<dbReference type="AlphaFoldDB" id="A0AAD2C9Z1"/>
<gene>
    <name evidence="2" type="ORF">CYCCA115_LOCUS81</name>
</gene>
<dbReference type="Proteomes" id="UP001295423">
    <property type="component" value="Unassembled WGS sequence"/>
</dbReference>
<accession>A0AAD2C9Z1</accession>
<feature type="region of interest" description="Disordered" evidence="1">
    <location>
        <begin position="225"/>
        <end position="256"/>
    </location>
</feature>
<feature type="region of interest" description="Disordered" evidence="1">
    <location>
        <begin position="301"/>
        <end position="322"/>
    </location>
</feature>
<feature type="compositionally biased region" description="Polar residues" evidence="1">
    <location>
        <begin position="32"/>
        <end position="43"/>
    </location>
</feature>
<comment type="caution">
    <text evidence="2">The sequence shown here is derived from an EMBL/GenBank/DDBJ whole genome shotgun (WGS) entry which is preliminary data.</text>
</comment>
<dbReference type="EMBL" id="CAKOGP040000001">
    <property type="protein sequence ID" value="CAJ1891841.1"/>
    <property type="molecule type" value="Genomic_DNA"/>
</dbReference>
<evidence type="ECO:0000313" key="3">
    <source>
        <dbReference type="Proteomes" id="UP001295423"/>
    </source>
</evidence>
<evidence type="ECO:0000313" key="2">
    <source>
        <dbReference type="EMBL" id="CAJ1891841.1"/>
    </source>
</evidence>
<evidence type="ECO:0000256" key="1">
    <source>
        <dbReference type="SAM" id="MobiDB-lite"/>
    </source>
</evidence>
<reference evidence="2" key="1">
    <citation type="submission" date="2023-08" db="EMBL/GenBank/DDBJ databases">
        <authorList>
            <person name="Audoor S."/>
            <person name="Bilcke G."/>
        </authorList>
    </citation>
    <scope>NUCLEOTIDE SEQUENCE</scope>
</reference>
<feature type="region of interest" description="Disordered" evidence="1">
    <location>
        <begin position="133"/>
        <end position="190"/>
    </location>
</feature>
<feature type="compositionally biased region" description="Basic and acidic residues" evidence="1">
    <location>
        <begin position="149"/>
        <end position="179"/>
    </location>
</feature>
<feature type="region of interest" description="Disordered" evidence="1">
    <location>
        <begin position="1"/>
        <end position="43"/>
    </location>
</feature>
<protein>
    <submittedName>
        <fullName evidence="2">Uncharacterized protein</fullName>
    </submittedName>
</protein>
<name>A0AAD2C9Z1_9STRA</name>
<feature type="compositionally biased region" description="Low complexity" evidence="1">
    <location>
        <begin position="225"/>
        <end position="246"/>
    </location>
</feature>
<organism evidence="2 3">
    <name type="scientific">Cylindrotheca closterium</name>
    <dbReference type="NCBI Taxonomy" id="2856"/>
    <lineage>
        <taxon>Eukaryota</taxon>
        <taxon>Sar</taxon>
        <taxon>Stramenopiles</taxon>
        <taxon>Ochrophyta</taxon>
        <taxon>Bacillariophyta</taxon>
        <taxon>Bacillariophyceae</taxon>
        <taxon>Bacillariophycidae</taxon>
        <taxon>Bacillariales</taxon>
        <taxon>Bacillariaceae</taxon>
        <taxon>Cylindrotheca</taxon>
    </lineage>
</organism>
<keyword evidence="3" id="KW-1185">Reference proteome</keyword>
<proteinExistence type="predicted"/>
<sequence length="467" mass="52247">MVAESDEASDINSHDDGHDITLQLSPEDMLSPLSQHTGTGNQKQALMKMIAQEMVQAFVDPNQEGENDEALQRKFDNTIKQQRNLRKAKREEKPNSQHSESRPGIPSGSGYDLALEDVDFANETTENRRNRLKAQRWASLEGSECLPEPELRKVTDSPVKPMREKSTSRRGSDFADSVRADSTNTTSVVEDELSIEEIRRFVLENIPRTVRDQIPEEAWGKIFGGVSSRSSGVSRRSLEQASASASESEKNQQDSLELEIGPQDDISMISGLTSAFPDGKSLESKMMSLCSLDMDREDKIEETSESFTVEEPEDSSNHSLERSSRINIAESKERTSKGVAFGTVEVRYYERTGADNPAVTSGAAVGIGWKYKRGARRTLDQWESQRGTPLKSFELVMDRAEREHILKKAGYTQKEIAQVVRTCLKGRNQRQQTVSNLQHAGMEEAVEAAQSRIAKIMRFGKKKSLIK</sequence>
<feature type="region of interest" description="Disordered" evidence="1">
    <location>
        <begin position="62"/>
        <end position="112"/>
    </location>
</feature>
<feature type="compositionally biased region" description="Basic and acidic residues" evidence="1">
    <location>
        <begin position="89"/>
        <end position="101"/>
    </location>
</feature>